<evidence type="ECO:0000256" key="10">
    <source>
        <dbReference type="HAMAP-Rule" id="MF_00185"/>
    </source>
</evidence>
<evidence type="ECO:0000313" key="14">
    <source>
        <dbReference type="EMBL" id="KFB09736.1"/>
    </source>
</evidence>
<evidence type="ECO:0000256" key="9">
    <source>
        <dbReference type="ARBA" id="ARBA00049563"/>
    </source>
</evidence>
<evidence type="ECO:0000256" key="2">
    <source>
        <dbReference type="ARBA" id="ARBA00003213"/>
    </source>
</evidence>
<dbReference type="Gene3D" id="3.40.50.300">
    <property type="entry name" value="P-loop containing nucleotide triphosphate hydrolases"/>
    <property type="match status" value="1"/>
</dbReference>
<dbReference type="GO" id="GO:0052381">
    <property type="term" value="F:tRNA dimethylallyltransferase activity"/>
    <property type="evidence" value="ECO:0007669"/>
    <property type="project" value="UniProtKB-UniRule"/>
</dbReference>
<dbReference type="PANTHER" id="PTHR11088:SF60">
    <property type="entry name" value="TRNA DIMETHYLALLYLTRANSFERASE"/>
    <property type="match status" value="1"/>
</dbReference>
<feature type="site" description="Interaction with substrate tRNA" evidence="10">
    <location>
        <position position="99"/>
    </location>
</feature>
<evidence type="ECO:0000256" key="7">
    <source>
        <dbReference type="ARBA" id="ARBA00022840"/>
    </source>
</evidence>
<dbReference type="GO" id="GO:0005524">
    <property type="term" value="F:ATP binding"/>
    <property type="evidence" value="ECO:0007669"/>
    <property type="project" value="UniProtKB-UniRule"/>
</dbReference>
<evidence type="ECO:0000256" key="5">
    <source>
        <dbReference type="ARBA" id="ARBA00022694"/>
    </source>
</evidence>
<keyword evidence="8 10" id="KW-0460">Magnesium</keyword>
<comment type="subunit">
    <text evidence="10">Monomer.</text>
</comment>
<comment type="similarity">
    <text evidence="3 10 13">Belongs to the IPP transferase family.</text>
</comment>
<evidence type="ECO:0000256" key="13">
    <source>
        <dbReference type="RuleBase" id="RU003785"/>
    </source>
</evidence>
<name>A0A084U9V0_9HYPH</name>
<dbReference type="SUPFAM" id="SSF52540">
    <property type="entry name" value="P-loop containing nucleoside triphosphate hydrolases"/>
    <property type="match status" value="2"/>
</dbReference>
<evidence type="ECO:0000256" key="12">
    <source>
        <dbReference type="RuleBase" id="RU003784"/>
    </source>
</evidence>
<dbReference type="EMBL" id="JMQM01000001">
    <property type="protein sequence ID" value="KFB09736.1"/>
    <property type="molecule type" value="Genomic_DNA"/>
</dbReference>
<evidence type="ECO:0000256" key="3">
    <source>
        <dbReference type="ARBA" id="ARBA00005842"/>
    </source>
</evidence>
<keyword evidence="7 10" id="KW-0067">ATP-binding</keyword>
<evidence type="ECO:0000256" key="4">
    <source>
        <dbReference type="ARBA" id="ARBA00022679"/>
    </source>
</evidence>
<keyword evidence="5 10" id="KW-0819">tRNA processing</keyword>
<organism evidence="14 15">
    <name type="scientific">Nitratireductor basaltis</name>
    <dbReference type="NCBI Taxonomy" id="472175"/>
    <lineage>
        <taxon>Bacteria</taxon>
        <taxon>Pseudomonadati</taxon>
        <taxon>Pseudomonadota</taxon>
        <taxon>Alphaproteobacteria</taxon>
        <taxon>Hyphomicrobiales</taxon>
        <taxon>Phyllobacteriaceae</taxon>
        <taxon>Nitratireductor</taxon>
    </lineage>
</organism>
<dbReference type="Proteomes" id="UP000053675">
    <property type="component" value="Unassembled WGS sequence"/>
</dbReference>
<reference evidence="14 15" key="1">
    <citation type="submission" date="2014-05" db="EMBL/GenBank/DDBJ databases">
        <title>Draft Genome Sequence of Nitratireductor basaltis Strain UMTGB225, A Marine Bacterium Isolated from Green Barrel Tunicate.</title>
        <authorList>
            <person name="Gan H.Y."/>
        </authorList>
    </citation>
    <scope>NUCLEOTIDE SEQUENCE [LARGE SCALE GENOMIC DNA]</scope>
    <source>
        <strain evidence="14 15">UMTGB225</strain>
    </source>
</reference>
<dbReference type="OrthoDB" id="9776390at2"/>
<feature type="binding site" evidence="10">
    <location>
        <begin position="9"/>
        <end position="16"/>
    </location>
    <ligand>
        <name>ATP</name>
        <dbReference type="ChEBI" id="CHEBI:30616"/>
    </ligand>
</feature>
<gene>
    <name evidence="10 14" type="primary">miaA</name>
    <name evidence="14" type="ORF">EL18_00754</name>
</gene>
<dbReference type="RefSeq" id="WP_036479895.1">
    <property type="nucleotide sequence ID" value="NZ_JMQM01000001.1"/>
</dbReference>
<comment type="function">
    <text evidence="2 10 12">Catalyzes the transfer of a dimethylallyl group onto the adenine at position 37 in tRNAs that read codons beginning with uridine, leading to the formation of N6-(dimethylallyl)adenosine (i(6)A).</text>
</comment>
<dbReference type="STRING" id="472175.EL18_00754"/>
<evidence type="ECO:0000256" key="1">
    <source>
        <dbReference type="ARBA" id="ARBA00001946"/>
    </source>
</evidence>
<dbReference type="NCBIfam" id="TIGR00174">
    <property type="entry name" value="miaA"/>
    <property type="match status" value="1"/>
</dbReference>
<dbReference type="InterPro" id="IPR027417">
    <property type="entry name" value="P-loop_NTPase"/>
</dbReference>
<dbReference type="Gene3D" id="1.10.287.890">
    <property type="entry name" value="Crystal structure of tRNA isopentenylpyrophosphate transferase (bh2366) domain"/>
    <property type="match status" value="1"/>
</dbReference>
<dbReference type="HAMAP" id="MF_00185">
    <property type="entry name" value="IPP_trans"/>
    <property type="match status" value="1"/>
</dbReference>
<evidence type="ECO:0000256" key="6">
    <source>
        <dbReference type="ARBA" id="ARBA00022741"/>
    </source>
</evidence>
<keyword evidence="15" id="KW-1185">Reference proteome</keyword>
<dbReference type="PANTHER" id="PTHR11088">
    <property type="entry name" value="TRNA DIMETHYLALLYLTRANSFERASE"/>
    <property type="match status" value="1"/>
</dbReference>
<feature type="region of interest" description="Interaction with substrate tRNA" evidence="10">
    <location>
        <begin position="157"/>
        <end position="161"/>
    </location>
</feature>
<sequence length="298" mass="32900">MKDVTLIAGPTASGKSGLALRLARESGGVIVNADSMQVYGVLSLLTARPQADELKQAPHRLYGHRDPGEPYSTGEWLREAEEIVRTLGRERPLIFVGGTGLYFRALCEGLSPMPTVPQELREALREALTQEGPKALHSRLLELDAETARRLEPGDGQRILRALEVLQASGRSIGYWQSQKGVPVIDGSAARKVVLEPDRRELRERIALRFNAMVEEGAIDEVKQLLSLDLPPDMPAMKAIGVREIGDFLAGRLTLEEAVQLSTIATSQYAKRQSTWFRGQLGAQWRVYRCFGAGVYPE</sequence>
<feature type="site" description="Interaction with substrate tRNA" evidence="10">
    <location>
        <position position="121"/>
    </location>
</feature>
<dbReference type="AlphaFoldDB" id="A0A084U9V0"/>
<accession>A0A084U9V0</accession>
<dbReference type="InterPro" id="IPR039657">
    <property type="entry name" value="Dimethylallyltransferase"/>
</dbReference>
<keyword evidence="4 10" id="KW-0808">Transferase</keyword>
<feature type="binding site" evidence="10">
    <location>
        <begin position="11"/>
        <end position="16"/>
    </location>
    <ligand>
        <name>substrate</name>
    </ligand>
</feature>
<comment type="cofactor">
    <cofactor evidence="1 10">
        <name>Mg(2+)</name>
        <dbReference type="ChEBI" id="CHEBI:18420"/>
    </cofactor>
</comment>
<dbReference type="eggNOG" id="COG0324">
    <property type="taxonomic scope" value="Bacteria"/>
</dbReference>
<dbReference type="Pfam" id="PF01715">
    <property type="entry name" value="IPPT"/>
    <property type="match status" value="1"/>
</dbReference>
<evidence type="ECO:0000256" key="8">
    <source>
        <dbReference type="ARBA" id="ARBA00022842"/>
    </source>
</evidence>
<evidence type="ECO:0000313" key="15">
    <source>
        <dbReference type="Proteomes" id="UP000053675"/>
    </source>
</evidence>
<dbReference type="Gene3D" id="1.10.20.140">
    <property type="match status" value="1"/>
</dbReference>
<comment type="caution">
    <text evidence="10">Lacks conserved residue(s) required for the propagation of feature annotation.</text>
</comment>
<dbReference type="GO" id="GO:0006400">
    <property type="term" value="P:tRNA modification"/>
    <property type="evidence" value="ECO:0007669"/>
    <property type="project" value="TreeGrafter"/>
</dbReference>
<dbReference type="InterPro" id="IPR018022">
    <property type="entry name" value="IPT"/>
</dbReference>
<protein>
    <recommendedName>
        <fullName evidence="10">tRNA dimethylallyltransferase</fullName>
        <ecNumber evidence="10">2.5.1.75</ecNumber>
    </recommendedName>
    <alternativeName>
        <fullName evidence="10">Dimethylallyl diphosphate:tRNA dimethylallyltransferase</fullName>
        <shortName evidence="10">DMAPP:tRNA dimethylallyltransferase</shortName>
        <shortName evidence="10">DMATase</shortName>
    </alternativeName>
    <alternativeName>
        <fullName evidence="10">Isopentenyl-diphosphate:tRNA isopentenyltransferase</fullName>
        <shortName evidence="10">IPP transferase</shortName>
        <shortName evidence="10">IPPT</shortName>
        <shortName evidence="10">IPTase</shortName>
    </alternativeName>
</protein>
<comment type="caution">
    <text evidence="14">The sequence shown here is derived from an EMBL/GenBank/DDBJ whole genome shotgun (WGS) entry which is preliminary data.</text>
</comment>
<dbReference type="EC" id="2.5.1.75" evidence="10"/>
<evidence type="ECO:0000256" key="11">
    <source>
        <dbReference type="RuleBase" id="RU003783"/>
    </source>
</evidence>
<dbReference type="PATRIC" id="fig|472175.3.peg.767"/>
<keyword evidence="6 10" id="KW-0547">Nucleotide-binding</keyword>
<proteinExistence type="inferred from homology"/>
<feature type="region of interest" description="Interaction with substrate tRNA" evidence="10">
    <location>
        <begin position="34"/>
        <end position="37"/>
    </location>
</feature>
<comment type="catalytic activity">
    <reaction evidence="9 10 11">
        <text>adenosine(37) in tRNA + dimethylallyl diphosphate = N(6)-dimethylallyladenosine(37) in tRNA + diphosphate</text>
        <dbReference type="Rhea" id="RHEA:26482"/>
        <dbReference type="Rhea" id="RHEA-COMP:10162"/>
        <dbReference type="Rhea" id="RHEA-COMP:10375"/>
        <dbReference type="ChEBI" id="CHEBI:33019"/>
        <dbReference type="ChEBI" id="CHEBI:57623"/>
        <dbReference type="ChEBI" id="CHEBI:74411"/>
        <dbReference type="ChEBI" id="CHEBI:74415"/>
        <dbReference type="EC" id="2.5.1.75"/>
    </reaction>
</comment>